<keyword evidence="1" id="KW-1133">Transmembrane helix</keyword>
<keyword evidence="1" id="KW-0812">Transmembrane</keyword>
<evidence type="ECO:0008006" key="4">
    <source>
        <dbReference type="Google" id="ProtNLM"/>
    </source>
</evidence>
<dbReference type="EMBL" id="SOAU01000001">
    <property type="protein sequence ID" value="TDT17705.1"/>
    <property type="molecule type" value="Genomic_DNA"/>
</dbReference>
<keyword evidence="1" id="KW-0472">Membrane</keyword>
<gene>
    <name evidence="2" type="ORF">BDK89_3316</name>
</gene>
<feature type="transmembrane region" description="Helical" evidence="1">
    <location>
        <begin position="72"/>
        <end position="95"/>
    </location>
</feature>
<evidence type="ECO:0000313" key="2">
    <source>
        <dbReference type="EMBL" id="TDT17705.1"/>
    </source>
</evidence>
<comment type="caution">
    <text evidence="2">The sequence shown here is derived from an EMBL/GenBank/DDBJ whole genome shotgun (WGS) entry which is preliminary data.</text>
</comment>
<feature type="transmembrane region" description="Helical" evidence="1">
    <location>
        <begin position="16"/>
        <end position="35"/>
    </location>
</feature>
<dbReference type="Proteomes" id="UP000294558">
    <property type="component" value="Unassembled WGS sequence"/>
</dbReference>
<feature type="transmembrane region" description="Helical" evidence="1">
    <location>
        <begin position="101"/>
        <end position="122"/>
    </location>
</feature>
<evidence type="ECO:0000256" key="1">
    <source>
        <dbReference type="SAM" id="Phobius"/>
    </source>
</evidence>
<proteinExistence type="predicted"/>
<accession>A0A4R7I2L2</accession>
<organism evidence="2 3">
    <name type="scientific">Ilumatobacter fluminis</name>
    <dbReference type="NCBI Taxonomy" id="467091"/>
    <lineage>
        <taxon>Bacteria</taxon>
        <taxon>Bacillati</taxon>
        <taxon>Actinomycetota</taxon>
        <taxon>Acidimicrobiia</taxon>
        <taxon>Acidimicrobiales</taxon>
        <taxon>Ilumatobacteraceae</taxon>
        <taxon>Ilumatobacter</taxon>
    </lineage>
</organism>
<protein>
    <recommendedName>
        <fullName evidence="4">DUF3054 family protein</fullName>
    </recommendedName>
</protein>
<name>A0A4R7I2L2_9ACTN</name>
<evidence type="ECO:0000313" key="3">
    <source>
        <dbReference type="Proteomes" id="UP000294558"/>
    </source>
</evidence>
<reference evidence="2 3" key="1">
    <citation type="submission" date="2019-03" db="EMBL/GenBank/DDBJ databases">
        <title>Sequencing the genomes of 1000 actinobacteria strains.</title>
        <authorList>
            <person name="Klenk H.-P."/>
        </authorList>
    </citation>
    <scope>NUCLEOTIDE SEQUENCE [LARGE SCALE GENOMIC DNA]</scope>
    <source>
        <strain evidence="2 3">DSM 18936</strain>
    </source>
</reference>
<keyword evidence="3" id="KW-1185">Reference proteome</keyword>
<sequence length="141" mass="15257">MRPFTSPTGPVTERQVAAAIGIDTFAIVLFAAIGRREHEQGGGLADVFETAAPFLIGLAVAWLIVRAWRHPLSVYVGIAIWPITILVGMITRNLVFDRGTAASFVVVATLFVGACLVGWRLVWRLVSRRRSADAGDTVAVR</sequence>
<dbReference type="AlphaFoldDB" id="A0A4R7I2L2"/>
<dbReference type="RefSeq" id="WP_208294103.1">
    <property type="nucleotide sequence ID" value="NZ_SOAU01000001.1"/>
</dbReference>
<dbReference type="InterPro" id="IPR021414">
    <property type="entry name" value="DUF3054"/>
</dbReference>
<dbReference type="Pfam" id="PF11255">
    <property type="entry name" value="DUF3054"/>
    <property type="match status" value="1"/>
</dbReference>
<feature type="transmembrane region" description="Helical" evidence="1">
    <location>
        <begin position="47"/>
        <end position="65"/>
    </location>
</feature>